<dbReference type="InterPro" id="IPR050742">
    <property type="entry name" value="Helicase_Restrict-Modif_Enz"/>
</dbReference>
<dbReference type="GO" id="GO:0016787">
    <property type="term" value="F:hydrolase activity"/>
    <property type="evidence" value="ECO:0007669"/>
    <property type="project" value="InterPro"/>
</dbReference>
<dbReference type="Pfam" id="PF13091">
    <property type="entry name" value="PLDc_2"/>
    <property type="match status" value="1"/>
</dbReference>
<dbReference type="Pfam" id="PF04851">
    <property type="entry name" value="ResIII"/>
    <property type="match status" value="1"/>
</dbReference>
<dbReference type="SUPFAM" id="SSF52540">
    <property type="entry name" value="P-loop containing nucleoside triphosphate hydrolases"/>
    <property type="match status" value="1"/>
</dbReference>
<dbReference type="AlphaFoldDB" id="A0A0R1P330"/>
<dbReference type="PANTHER" id="PTHR47396">
    <property type="entry name" value="TYPE I RESTRICTION ENZYME ECOKI R PROTEIN"/>
    <property type="match status" value="1"/>
</dbReference>
<dbReference type="Gene3D" id="3.40.50.300">
    <property type="entry name" value="P-loop containing nucleotide triphosphate hydrolases"/>
    <property type="match status" value="2"/>
</dbReference>
<dbReference type="InterPro" id="IPR006935">
    <property type="entry name" value="Helicase/UvrB_N"/>
</dbReference>
<evidence type="ECO:0000313" key="4">
    <source>
        <dbReference type="Proteomes" id="UP000050901"/>
    </source>
</evidence>
<evidence type="ECO:0000259" key="2">
    <source>
        <dbReference type="PROSITE" id="PS51194"/>
    </source>
</evidence>
<dbReference type="GO" id="GO:0003677">
    <property type="term" value="F:DNA binding"/>
    <property type="evidence" value="ECO:0007669"/>
    <property type="project" value="InterPro"/>
</dbReference>
<dbReference type="Gene3D" id="3.30.870.10">
    <property type="entry name" value="Endonuclease Chain A"/>
    <property type="match status" value="1"/>
</dbReference>
<dbReference type="PATRIC" id="fig|1423771.3.peg.916"/>
<dbReference type="InterPro" id="IPR001650">
    <property type="entry name" value="Helicase_C-like"/>
</dbReference>
<feature type="domain" description="Helicase C-terminal" evidence="2">
    <location>
        <begin position="419"/>
        <end position="572"/>
    </location>
</feature>
<gene>
    <name evidence="3" type="ORF">FC47_GL000908</name>
</gene>
<name>A0A0R1P330_LIMMU</name>
<dbReference type="RefSeq" id="WP_056967582.1">
    <property type="nucleotide sequence ID" value="NZ_AZEQ01000002.1"/>
</dbReference>
<dbReference type="SUPFAM" id="SSF56024">
    <property type="entry name" value="Phospholipase D/nuclease"/>
    <property type="match status" value="1"/>
</dbReference>
<dbReference type="SMART" id="SM00490">
    <property type="entry name" value="HELICc"/>
    <property type="match status" value="1"/>
</dbReference>
<reference evidence="3 4" key="1">
    <citation type="journal article" date="2015" name="Genome Announc.">
        <title>Expanding the biotechnology potential of lactobacilli through comparative genomics of 213 strains and associated genera.</title>
        <authorList>
            <person name="Sun Z."/>
            <person name="Harris H.M."/>
            <person name="McCann A."/>
            <person name="Guo C."/>
            <person name="Argimon S."/>
            <person name="Zhang W."/>
            <person name="Yang X."/>
            <person name="Jeffery I.B."/>
            <person name="Cooney J.C."/>
            <person name="Kagawa T.F."/>
            <person name="Liu W."/>
            <person name="Song Y."/>
            <person name="Salvetti E."/>
            <person name="Wrobel A."/>
            <person name="Rasinkangas P."/>
            <person name="Parkhill J."/>
            <person name="Rea M.C."/>
            <person name="O'Sullivan O."/>
            <person name="Ritari J."/>
            <person name="Douillard F.P."/>
            <person name="Paul Ross R."/>
            <person name="Yang R."/>
            <person name="Briner A.E."/>
            <person name="Felis G.E."/>
            <person name="de Vos W.M."/>
            <person name="Barrangou R."/>
            <person name="Klaenhammer T.R."/>
            <person name="Caufield P.W."/>
            <person name="Cui Y."/>
            <person name="Zhang H."/>
            <person name="O'Toole P.W."/>
        </authorList>
    </citation>
    <scope>NUCLEOTIDE SEQUENCE [LARGE SCALE GENOMIC DNA]</scope>
    <source>
        <strain evidence="3 4">DSM 13345</strain>
    </source>
</reference>
<dbReference type="Proteomes" id="UP000050901">
    <property type="component" value="Unassembled WGS sequence"/>
</dbReference>
<accession>A0A0R1P330</accession>
<dbReference type="PROSITE" id="PS51192">
    <property type="entry name" value="HELICASE_ATP_BIND_1"/>
    <property type="match status" value="1"/>
</dbReference>
<dbReference type="Pfam" id="PF11907">
    <property type="entry name" value="DUF3427"/>
    <property type="match status" value="1"/>
</dbReference>
<evidence type="ECO:0000313" key="3">
    <source>
        <dbReference type="EMBL" id="KRL26774.1"/>
    </source>
</evidence>
<protein>
    <submittedName>
        <fullName evidence="3">Uncharacterized protein</fullName>
    </submittedName>
</protein>
<dbReference type="GO" id="GO:0005829">
    <property type="term" value="C:cytosol"/>
    <property type="evidence" value="ECO:0007669"/>
    <property type="project" value="TreeGrafter"/>
</dbReference>
<dbReference type="EMBL" id="AZEQ01000002">
    <property type="protein sequence ID" value="KRL26774.1"/>
    <property type="molecule type" value="Genomic_DNA"/>
</dbReference>
<dbReference type="GO" id="GO:0005524">
    <property type="term" value="F:ATP binding"/>
    <property type="evidence" value="ECO:0007669"/>
    <property type="project" value="InterPro"/>
</dbReference>
<feature type="domain" description="Helicase ATP-binding" evidence="1">
    <location>
        <begin position="224"/>
        <end position="374"/>
    </location>
</feature>
<proteinExistence type="predicted"/>
<comment type="caution">
    <text evidence="3">The sequence shown here is derived from an EMBL/GenBank/DDBJ whole genome shotgun (WGS) entry which is preliminary data.</text>
</comment>
<organism evidence="3 4">
    <name type="scientific">Limosilactobacillus mucosae DSM 13345</name>
    <dbReference type="NCBI Taxonomy" id="1423771"/>
    <lineage>
        <taxon>Bacteria</taxon>
        <taxon>Bacillati</taxon>
        <taxon>Bacillota</taxon>
        <taxon>Bacilli</taxon>
        <taxon>Lactobacillales</taxon>
        <taxon>Lactobacillaceae</taxon>
        <taxon>Limosilactobacillus</taxon>
    </lineage>
</organism>
<dbReference type="CDD" id="cd09204">
    <property type="entry name" value="PLDc_N_DEXD_b2"/>
    <property type="match status" value="1"/>
</dbReference>
<dbReference type="PROSITE" id="PS51194">
    <property type="entry name" value="HELICASE_CTER"/>
    <property type="match status" value="1"/>
</dbReference>
<dbReference type="CDD" id="cd18032">
    <property type="entry name" value="DEXHc_RE_I_III_res"/>
    <property type="match status" value="1"/>
</dbReference>
<dbReference type="InterPro" id="IPR025202">
    <property type="entry name" value="PLD-like_dom"/>
</dbReference>
<dbReference type="InterPro" id="IPR021835">
    <property type="entry name" value="DUF3427"/>
</dbReference>
<sequence length="952" mass="107284">MTWIDDQLRADLQNGFIDGSLPAGALGPEILTNRQGNTIFNEIKNELRTCTNFKMAVAFITPAVLVPIKSIMMDLAQKGVGGELLTGTYLQFNSPQVFAELMKIPNLKVRLTGEVGFHQKGYWFDHQDYETLIIGSANLTMDALLKNAEWCLKVSSKHQGAVIQQFAAEFGNQWQAGVQLNAAWLTAYQKGWQAPVLSTASQTSQSDLITPNAMQKAACKRIEALCQAGEKRALVISATGTGKTYLAAFAVQNAQPNRVLVIAHREQLLLKARASFQKIIGGQDQDYGFFTSQQTPGTARYVFATVQTLARHLDQIGPADFDYVIIDEVHHAGAASYQKIINWLQPRFLLGLTATPDRTDDFNVYALFNYQLAYEIRLQEALSERMLCPFQFVGVSDYVWQGQTVSEKTPLKHLIQPERVDWIIKVADYYGHDGDVLHGLIFCSRTKEAQELAALLTQKGYPAQALTGQDSAAKREQAVARLQAGELVYLITVDVFNEGIDIPCVNQVIMLRDTQSAIVFLQQLGRGLRKAVGKQFLTVIDFIGNYQHNYLIPQALTDDHSHQRSRALQTLRAEPTLGISTISFTRLAYERILASVEKAQLTGMSLLKSEFSQLKQRLGRTPLMADFQRAGILDESIFAEKFKTYPRFLQKMGTTVNLNPQTEPVLQFLTEELANGKRQHELILLAMLTKQSTITVADYQAQLHQNGCWVDDATLASVKRVLTLEYYLTKGKIGSRIRYGNQSLIITTGQQIQLHPQIQNYLRDAEFRLFWNDAIETGRLQAEKYDQKQPLTLNQRYTRMDAVKLLNNAQYMVPNGIGGYYFMGETGILFVTYHHSNTRAAIDFDNQFRSRTQLSFYSKTNRTLNSRDAEKLLNPNASLHLFVKNSDEQDQSQFVYLGLCQVMPGSAHEFLQKGTNKPIFGVELLLKHPVDQALYLAWQNERAAHQFHQENS</sequence>
<dbReference type="CDD" id="cd18799">
    <property type="entry name" value="SF2_C_EcoAI-like"/>
    <property type="match status" value="1"/>
</dbReference>
<dbReference type="SMART" id="SM00487">
    <property type="entry name" value="DEXDc"/>
    <property type="match status" value="1"/>
</dbReference>
<evidence type="ECO:0000259" key="1">
    <source>
        <dbReference type="PROSITE" id="PS51192"/>
    </source>
</evidence>
<dbReference type="InterPro" id="IPR027417">
    <property type="entry name" value="P-loop_NTPase"/>
</dbReference>
<dbReference type="PANTHER" id="PTHR47396:SF1">
    <property type="entry name" value="ATP-DEPENDENT HELICASE IRC3-RELATED"/>
    <property type="match status" value="1"/>
</dbReference>
<dbReference type="Pfam" id="PF00271">
    <property type="entry name" value="Helicase_C"/>
    <property type="match status" value="1"/>
</dbReference>
<dbReference type="Pfam" id="PF26350">
    <property type="entry name" value="DUF8090"/>
    <property type="match status" value="1"/>
</dbReference>
<dbReference type="InterPro" id="IPR058403">
    <property type="entry name" value="DUF8090"/>
</dbReference>
<dbReference type="InterPro" id="IPR014001">
    <property type="entry name" value="Helicase_ATP-bd"/>
</dbReference>